<dbReference type="EMBL" id="BLBS01000049">
    <property type="protein sequence ID" value="GET91697.1"/>
    <property type="molecule type" value="Genomic_DNA"/>
</dbReference>
<feature type="compositionally biased region" description="Acidic residues" evidence="1">
    <location>
        <begin position="680"/>
        <end position="689"/>
    </location>
</feature>
<gene>
    <name evidence="2" type="ORF">LtaPh_3237700</name>
</gene>
<accession>A0A640KVW9</accession>
<feature type="region of interest" description="Disordered" evidence="1">
    <location>
        <begin position="621"/>
        <end position="647"/>
    </location>
</feature>
<comment type="caution">
    <text evidence="2">The sequence shown here is derived from an EMBL/GenBank/DDBJ whole genome shotgun (WGS) entry which is preliminary data.</text>
</comment>
<dbReference type="InterPro" id="IPR029063">
    <property type="entry name" value="SAM-dependent_MTases_sf"/>
</dbReference>
<dbReference type="OrthoDB" id="273424at2759"/>
<name>A0A640KVW9_LEITA</name>
<evidence type="ECO:0000313" key="3">
    <source>
        <dbReference type="Proteomes" id="UP000419144"/>
    </source>
</evidence>
<feature type="compositionally biased region" description="Low complexity" evidence="1">
    <location>
        <begin position="690"/>
        <end position="712"/>
    </location>
</feature>
<evidence type="ECO:0000313" key="2">
    <source>
        <dbReference type="EMBL" id="GET91697.1"/>
    </source>
</evidence>
<dbReference type="PANTHER" id="PTHR22808">
    <property type="entry name" value="NCL1 YEAST -RELATED NOL1/NOP2/FMU SUN DOMAIN-CONTAINING"/>
    <property type="match status" value="1"/>
</dbReference>
<protein>
    <submittedName>
        <fullName evidence="2">Uncharacterized protein</fullName>
    </submittedName>
</protein>
<dbReference type="Gene3D" id="3.40.50.150">
    <property type="entry name" value="Vaccinia Virus protein VP39"/>
    <property type="match status" value="1"/>
</dbReference>
<dbReference type="PANTHER" id="PTHR22808:SF30">
    <property type="entry name" value="SAM-DEPENDENT MTASE RSMB_NOP-TYPE DOMAIN-CONTAINING PROTEIN"/>
    <property type="match status" value="1"/>
</dbReference>
<reference evidence="2" key="1">
    <citation type="submission" date="2019-11" db="EMBL/GenBank/DDBJ databases">
        <title>Leishmania tarentolae CDS.</title>
        <authorList>
            <person name="Goto Y."/>
            <person name="Yamagishi J."/>
        </authorList>
    </citation>
    <scope>NUCLEOTIDE SEQUENCE [LARGE SCALE GENOMIC DNA]</scope>
    <source>
        <strain evidence="2">Parrot Tar II</strain>
    </source>
</reference>
<organism evidence="2 3">
    <name type="scientific">Leishmania tarentolae</name>
    <name type="common">Sauroleishmania tarentolae</name>
    <dbReference type="NCBI Taxonomy" id="5689"/>
    <lineage>
        <taxon>Eukaryota</taxon>
        <taxon>Discoba</taxon>
        <taxon>Euglenozoa</taxon>
        <taxon>Kinetoplastea</taxon>
        <taxon>Metakinetoplastina</taxon>
        <taxon>Trypanosomatida</taxon>
        <taxon>Trypanosomatidae</taxon>
        <taxon>Leishmaniinae</taxon>
        <taxon>Leishmania</taxon>
        <taxon>lizard Leishmania</taxon>
    </lineage>
</organism>
<dbReference type="GO" id="GO:0001510">
    <property type="term" value="P:RNA methylation"/>
    <property type="evidence" value="ECO:0007669"/>
    <property type="project" value="InterPro"/>
</dbReference>
<feature type="region of interest" description="Disordered" evidence="1">
    <location>
        <begin position="680"/>
        <end position="715"/>
    </location>
</feature>
<dbReference type="GO" id="GO:0008173">
    <property type="term" value="F:RNA methyltransferase activity"/>
    <property type="evidence" value="ECO:0007669"/>
    <property type="project" value="InterPro"/>
</dbReference>
<sequence length="1319" mass="142723">MNCSLLTLAPCQWITSHRSLPTPPHRHFSSASSFLLSPARLCTTTIRKISVKREGGCAIHVAAHTCANAQPGSPPPPHPTCRVCGHQYYTQAMLTFSRLVAGQHAKQRLPRSLRGLPTPNVRHGWGNLKSLSNEEKRELLHGAWREAAPIQLVPDPSSRDSCPASEPITFSTEEAADRYLAEEEKDEMAEMHESTLALAQRFFVELAAAADEEVDGTHMPPAAPQSDEERRREMRDVQRAFFGDFYVEQGIIDKSERYAFVDTMLRPSRPLFLVNSALPLTRLTVRDQLEAHSTVSTSLDSGIVISGAAGVTGTPSPLPVFTPTAFDPCLYAVPLPPTQTFGAPLHVCFSPSKSRLQSLVSNTGDTTPVIQDGCASTLPISKEELSAMGDQAVLPLTAESVDLIDDADALHAMMLDAPSHVGAHPLQVPAASLPASLTKEEGGPAAASAGIAASALSVGGPALSPPTQPPSLAHMYWLQRQVASSTLFHVDDLSLAVSLLSVRLAAAAVSIEEGVPHPYEVVLCQANDRDETGCTYHTEIVQYLFRAAQVESSDPAAAARLARVVIAVEEASCTDHSATPRHQVRARMHKDSRLQHRQTCVPSLACDESAVAVMDRSPNMVYLEPPSPNGRRRRLASPRCSLADSGSEATAARPFSRVVVCIPETSRDGVRPRGWLAGEQEEAPDEDADPAPLGGHTSSSPHHHGSPSFVSGAPPNTFVERCQRASANFSKLQKQLYTAIQSVRVDGCGWVIYATQSANVIENEAVVCAVLQRILMKSDELQLRLPQNSSRVEGEEANEGAAAAGHVRQPLSVECVPLDSPTIEACMASAEATSVLQLLFREGRSGLSTWVAIEGGSAGQEAEQYSLDLRTSVARAAWRTDPMRTGSDGGFMVCLRVMSASQVREHERGGSGEAAGSASPLPCCWWTHPDSHVVSALTPATLQFVQDVERADAHRRGHASDAPSRILHAGVPVGYAPLFPAVPASESDVSAAAPALPANFRISSAACHVDVLVTLRHLLPHLTLSAKTFCELLLVKHVQSHVLRRQLRLLQKQSTVQQRQKPGAEDWATDTETETRNFLTAVEKVAQSHFLFSASSSPKRSGRLYVWVGVAAESLLPSTRIISADQETGSAAERPATAGAALHPAVVAELEAAGIVAEVEYWRHISLRDPASSAMDFAVRLDVPPDMPERFKHLAALEEWRLALRDALLYVRRRTCNDRGPVRLWANPSVENADAPEPRVGDSDGANALSVPRTDKVLELTEDEYETLHPADSVPAGGATHSYNLWDCPTLPSMEAEDERADWLRDTNYQRWRRSRAQR</sequence>
<evidence type="ECO:0000256" key="1">
    <source>
        <dbReference type="SAM" id="MobiDB-lite"/>
    </source>
</evidence>
<keyword evidence="3" id="KW-1185">Reference proteome</keyword>
<dbReference type="InterPro" id="IPR023267">
    <property type="entry name" value="RCMT"/>
</dbReference>
<proteinExistence type="predicted"/>
<dbReference type="VEuPathDB" id="TriTrypDB:LtaPh_3237700"/>
<dbReference type="Proteomes" id="UP000419144">
    <property type="component" value="Unassembled WGS sequence"/>
</dbReference>